<dbReference type="Proteomes" id="UP000765507">
    <property type="component" value="Unassembled WGS sequence"/>
</dbReference>
<dbReference type="AlphaFoldDB" id="A0A8T1RY18"/>
<evidence type="ECO:0000256" key="1">
    <source>
        <dbReference type="SAM" id="MobiDB-lite"/>
    </source>
</evidence>
<protein>
    <submittedName>
        <fullName evidence="2">Inhibitor of CDK, cyclin A1 interacting protein 1</fullName>
    </submittedName>
</protein>
<accession>A0A8T1RY18</accession>
<feature type="compositionally biased region" description="Polar residues" evidence="1">
    <location>
        <begin position="136"/>
        <end position="148"/>
    </location>
</feature>
<feature type="non-terminal residue" evidence="2">
    <location>
        <position position="148"/>
    </location>
</feature>
<comment type="caution">
    <text evidence="2">The sequence shown here is derived from an EMBL/GenBank/DDBJ whole genome shotgun (WGS) entry which is preliminary data.</text>
</comment>
<reference evidence="2 3" key="1">
    <citation type="journal article" date="2020" name="G3 (Bethesda)">
        <title>Draft Genome of the Common Snapping Turtle, Chelydra serpentina, a Model for Phenotypic Plasticity in Reptiles.</title>
        <authorList>
            <person name="Das D."/>
            <person name="Singh S.K."/>
            <person name="Bierstedt J."/>
            <person name="Erickson A."/>
            <person name="Galli G.L.J."/>
            <person name="Crossley D.A. 2nd"/>
            <person name="Rhen T."/>
        </authorList>
    </citation>
    <scope>NUCLEOTIDE SEQUENCE [LARGE SCALE GENOMIC DNA]</scope>
    <source>
        <strain evidence="2">KW</strain>
    </source>
</reference>
<name>A0A8T1RY18_CHESE</name>
<sequence length="148" mass="16250">MSSSAVHRPDAETDAGSWRALAIPPALPSPRELCRRRSGRLKRRRLENGGVMSVCYHLDELKKRQNSIDQLKRLKWGGYGSPANSEGLEGPAVSLAEETPSGRDLLSRLTEPRPSWLCEEDSCVSCSSSGPWSRSTGEQQEGNRVVSS</sequence>
<feature type="region of interest" description="Disordered" evidence="1">
    <location>
        <begin position="1"/>
        <end position="23"/>
    </location>
</feature>
<evidence type="ECO:0000313" key="2">
    <source>
        <dbReference type="EMBL" id="KAG6921498.1"/>
    </source>
</evidence>
<feature type="compositionally biased region" description="Low complexity" evidence="1">
    <location>
        <begin position="123"/>
        <end position="135"/>
    </location>
</feature>
<gene>
    <name evidence="2" type="primary">INCA1</name>
    <name evidence="2" type="ORF">G0U57_007464</name>
</gene>
<dbReference type="OrthoDB" id="9426663at2759"/>
<feature type="region of interest" description="Disordered" evidence="1">
    <location>
        <begin position="79"/>
        <end position="106"/>
    </location>
</feature>
<keyword evidence="3" id="KW-1185">Reference proteome</keyword>
<feature type="region of interest" description="Disordered" evidence="1">
    <location>
        <begin position="122"/>
        <end position="148"/>
    </location>
</feature>
<proteinExistence type="predicted"/>
<dbReference type="Pfam" id="PF15142">
    <property type="entry name" value="INCA1"/>
    <property type="match status" value="1"/>
</dbReference>
<dbReference type="InterPro" id="IPR026238">
    <property type="entry name" value="INCA1"/>
</dbReference>
<dbReference type="EMBL" id="JAHGAV010002013">
    <property type="protein sequence ID" value="KAG6921498.1"/>
    <property type="molecule type" value="Genomic_DNA"/>
</dbReference>
<organism evidence="2 3">
    <name type="scientific">Chelydra serpentina</name>
    <name type="common">Snapping turtle</name>
    <name type="synonym">Testudo serpentina</name>
    <dbReference type="NCBI Taxonomy" id="8475"/>
    <lineage>
        <taxon>Eukaryota</taxon>
        <taxon>Metazoa</taxon>
        <taxon>Chordata</taxon>
        <taxon>Craniata</taxon>
        <taxon>Vertebrata</taxon>
        <taxon>Euteleostomi</taxon>
        <taxon>Archelosauria</taxon>
        <taxon>Testudinata</taxon>
        <taxon>Testudines</taxon>
        <taxon>Cryptodira</taxon>
        <taxon>Durocryptodira</taxon>
        <taxon>Americhelydia</taxon>
        <taxon>Chelydroidea</taxon>
        <taxon>Chelydridae</taxon>
        <taxon>Chelydra</taxon>
    </lineage>
</organism>
<evidence type="ECO:0000313" key="3">
    <source>
        <dbReference type="Proteomes" id="UP000765507"/>
    </source>
</evidence>